<evidence type="ECO:0000259" key="12">
    <source>
        <dbReference type="PROSITE" id="PS50214"/>
    </source>
</evidence>
<dbReference type="InterPro" id="IPR001590">
    <property type="entry name" value="Peptidase_M12B"/>
</dbReference>
<evidence type="ECO:0000313" key="15">
    <source>
        <dbReference type="Proteomes" id="UP000694415"/>
    </source>
</evidence>
<dbReference type="SUPFAM" id="SSF57552">
    <property type="entry name" value="Blood coagulation inhibitor (disintegrin)"/>
    <property type="match status" value="1"/>
</dbReference>
<proteinExistence type="predicted"/>
<keyword evidence="5 11" id="KW-0472">Membrane</keyword>
<dbReference type="GO" id="GO:0046872">
    <property type="term" value="F:metal ion binding"/>
    <property type="evidence" value="ECO:0007669"/>
    <property type="project" value="UniProtKB-KW"/>
</dbReference>
<accession>A0A8C6GBV3</accession>
<keyword evidence="2 11" id="KW-0812">Transmembrane</keyword>
<keyword evidence="7" id="KW-0325">Glycoprotein</keyword>
<evidence type="ECO:0000313" key="14">
    <source>
        <dbReference type="Ensembl" id="ENSMSIP00000003697.1"/>
    </source>
</evidence>
<sequence>MSMIEALLSMRILFLTQVFWIFLCFPGLTKGGHLHYHSSIEVVIPMKVTEKTRGMNLPNWISYSLKLGGQRYIIHMKIKNLFLTRHVPVFTYSDQDSLLEDYPFVQDDCYYQGYVEGDSESLVSLSSCFGGFHGLLEINNIVYEIMPKKFSTKFEHLVYKVDSNKTESRGSSLMQDNITCQVELQKSGNPILKQSSFEEWWTHTKIVELVVVVDKTLYDHYGNYTVMLSDLYSVISIVDTIYDVIGIKILLVGVEVWNKKNLIVIDDVSKSLRLYCWWKASNFLHRLKHDASHLFIYRHLRGLSAIGSTGGICDPKRSCAVVTFIDRTLNLRAIGVAHHLGHNLGMKHDEDICKCSYSKCIMHMDSPPIPKFSNCSYNYFWSYTVKNTRCLMENMYTKDIFDRTRCGNGVVEEKEQCDCGSLRNCTNDLCCMSNCTLSTGSSCAFGLCCKNCQFLSSGTLCRKRDNICDLPEWCNGTSHKCPDDAYVEDGIPCGVSAYCYEKQCNDHNEHCRQIFGRNAKTASVHCYREINTKGDRFGHCRLQGPTYIKCKSNDALCGRIQCDNVVQIPNMKDHSTIHFALVKNVSCWGTDYHTGTSLTDIGDVKDGTECEQNHICIHRHCVHISTLDSNCTPAFCNYRGICNNKHHCHCNFHWDPPNCMIRGHGGSVDSGLPPKTKKKKHFLYLLLLQLIILACLLSCLLWLLFNIKGSKRKPQVQPTPVKTKKVSKKVPSQKPSPASSPSLPQSRMPSRSASPTSSIKSTN</sequence>
<evidence type="ECO:0000256" key="5">
    <source>
        <dbReference type="ARBA" id="ARBA00023136"/>
    </source>
</evidence>
<dbReference type="PROSITE" id="PS50214">
    <property type="entry name" value="DISINTEGRIN_2"/>
    <property type="match status" value="1"/>
</dbReference>
<feature type="transmembrane region" description="Helical" evidence="11">
    <location>
        <begin position="682"/>
        <end position="705"/>
    </location>
</feature>
<dbReference type="GO" id="GO:0006508">
    <property type="term" value="P:proteolysis"/>
    <property type="evidence" value="ECO:0007669"/>
    <property type="project" value="InterPro"/>
</dbReference>
<dbReference type="InterPro" id="IPR002870">
    <property type="entry name" value="Peptidase_M12B_N"/>
</dbReference>
<keyword evidence="4 11" id="KW-1133">Transmembrane helix</keyword>
<dbReference type="InterPro" id="IPR036436">
    <property type="entry name" value="Disintegrin_dom_sf"/>
</dbReference>
<evidence type="ECO:0000256" key="6">
    <source>
        <dbReference type="ARBA" id="ARBA00023157"/>
    </source>
</evidence>
<dbReference type="GO" id="GO:0008584">
    <property type="term" value="P:male gonad development"/>
    <property type="evidence" value="ECO:0007669"/>
    <property type="project" value="TreeGrafter"/>
</dbReference>
<dbReference type="GeneTree" id="ENSGT00940000163394"/>
<dbReference type="InterPro" id="IPR001762">
    <property type="entry name" value="Disintegrin_dom"/>
</dbReference>
<feature type="disulfide bond" evidence="9">
    <location>
        <begin position="355"/>
        <end position="360"/>
    </location>
</feature>
<dbReference type="PRINTS" id="PR00289">
    <property type="entry name" value="DISINTEGRIN"/>
</dbReference>
<feature type="binding site" evidence="9">
    <location>
        <position position="338"/>
    </location>
    <ligand>
        <name>Zn(2+)</name>
        <dbReference type="ChEBI" id="CHEBI:29105"/>
        <note>catalytic</note>
    </ligand>
</feature>
<reference evidence="14" key="1">
    <citation type="submission" date="2025-08" db="UniProtKB">
        <authorList>
            <consortium name="Ensembl"/>
        </authorList>
    </citation>
    <scope>IDENTIFICATION</scope>
</reference>
<feature type="domain" description="Peptidase M12B" evidence="13">
    <location>
        <begin position="205"/>
        <end position="396"/>
    </location>
</feature>
<feature type="compositionally biased region" description="Low complexity" evidence="10">
    <location>
        <begin position="729"/>
        <end position="746"/>
    </location>
</feature>
<feature type="binding site" evidence="9">
    <location>
        <position position="342"/>
    </location>
    <ligand>
        <name>Zn(2+)</name>
        <dbReference type="ChEBI" id="CHEBI:29105"/>
        <note>catalytic</note>
    </ligand>
</feature>
<evidence type="ECO:0000256" key="11">
    <source>
        <dbReference type="SAM" id="Phobius"/>
    </source>
</evidence>
<dbReference type="PANTHER" id="PTHR11905:SF34">
    <property type="entry name" value="DISINTEGRIN AND METALLOPROTEINASE DOMAIN-CONTAINING PROTEIN 29"/>
    <property type="match status" value="1"/>
</dbReference>
<dbReference type="Pfam" id="PF01421">
    <property type="entry name" value="Reprolysin"/>
    <property type="match status" value="1"/>
</dbReference>
<keyword evidence="15" id="KW-1185">Reference proteome</keyword>
<organism evidence="14 15">
    <name type="scientific">Mus spicilegus</name>
    <name type="common">Mound-building mouse</name>
    <dbReference type="NCBI Taxonomy" id="10103"/>
    <lineage>
        <taxon>Eukaryota</taxon>
        <taxon>Metazoa</taxon>
        <taxon>Chordata</taxon>
        <taxon>Craniata</taxon>
        <taxon>Vertebrata</taxon>
        <taxon>Euteleostomi</taxon>
        <taxon>Mammalia</taxon>
        <taxon>Eutheria</taxon>
        <taxon>Euarchontoglires</taxon>
        <taxon>Glires</taxon>
        <taxon>Rodentia</taxon>
        <taxon>Myomorpha</taxon>
        <taxon>Muroidea</taxon>
        <taxon>Muridae</taxon>
        <taxon>Murinae</taxon>
        <taxon>Mus</taxon>
        <taxon>Mus</taxon>
    </lineage>
</organism>
<keyword evidence="3" id="KW-0732">Signal</keyword>
<dbReference type="Proteomes" id="UP000694415">
    <property type="component" value="Unplaced"/>
</dbReference>
<keyword evidence="9" id="KW-0479">Metal-binding</keyword>
<feature type="domain" description="Disintegrin" evidence="12">
    <location>
        <begin position="403"/>
        <end position="489"/>
    </location>
</feature>
<dbReference type="SUPFAM" id="SSF55486">
    <property type="entry name" value="Metalloproteases ('zincins'), catalytic domain"/>
    <property type="match status" value="1"/>
</dbReference>
<dbReference type="FunFam" id="3.40.390.10:FF:000002">
    <property type="entry name" value="Disintegrin and metalloproteinase domain-containing protein 22"/>
    <property type="match status" value="1"/>
</dbReference>
<evidence type="ECO:0000256" key="7">
    <source>
        <dbReference type="ARBA" id="ARBA00023180"/>
    </source>
</evidence>
<dbReference type="PROSITE" id="PS00427">
    <property type="entry name" value="DISINTEGRIN_1"/>
    <property type="match status" value="1"/>
</dbReference>
<evidence type="ECO:0000256" key="8">
    <source>
        <dbReference type="PROSITE-ProRule" id="PRU00068"/>
    </source>
</evidence>
<evidence type="ECO:0000256" key="10">
    <source>
        <dbReference type="SAM" id="MobiDB-lite"/>
    </source>
</evidence>
<evidence type="ECO:0000259" key="13">
    <source>
        <dbReference type="PROSITE" id="PS50215"/>
    </source>
</evidence>
<evidence type="ECO:0000256" key="3">
    <source>
        <dbReference type="ARBA" id="ARBA00022729"/>
    </source>
</evidence>
<dbReference type="GO" id="GO:1990913">
    <property type="term" value="C:sperm head plasma membrane"/>
    <property type="evidence" value="ECO:0007669"/>
    <property type="project" value="TreeGrafter"/>
</dbReference>
<keyword evidence="6 9" id="KW-1015">Disulfide bond</keyword>
<feature type="region of interest" description="Disordered" evidence="10">
    <location>
        <begin position="712"/>
        <end position="763"/>
    </location>
</feature>
<dbReference type="CDD" id="cd04269">
    <property type="entry name" value="ZnMc_adamalysin_II_like"/>
    <property type="match status" value="1"/>
</dbReference>
<feature type="disulfide bond" evidence="8">
    <location>
        <begin position="461"/>
        <end position="481"/>
    </location>
</feature>
<protein>
    <submittedName>
        <fullName evidence="14">A disintegrin and metallopeptidase domain 29</fullName>
    </submittedName>
</protein>
<dbReference type="SMART" id="SM00608">
    <property type="entry name" value="ACR"/>
    <property type="match status" value="1"/>
</dbReference>
<dbReference type="PROSITE" id="PS50215">
    <property type="entry name" value="ADAM_MEPRO"/>
    <property type="match status" value="1"/>
</dbReference>
<evidence type="ECO:0000256" key="1">
    <source>
        <dbReference type="ARBA" id="ARBA00004167"/>
    </source>
</evidence>
<keyword evidence="9" id="KW-0862">Zinc</keyword>
<dbReference type="InterPro" id="IPR018358">
    <property type="entry name" value="Disintegrin_CS"/>
</dbReference>
<dbReference type="AlphaFoldDB" id="A0A8C6GBV3"/>
<dbReference type="Gene3D" id="4.10.70.10">
    <property type="entry name" value="Disintegrin domain"/>
    <property type="match status" value="1"/>
</dbReference>
<dbReference type="PANTHER" id="PTHR11905">
    <property type="entry name" value="ADAM A DISINTEGRIN AND METALLOPROTEASE DOMAIN"/>
    <property type="match status" value="1"/>
</dbReference>
<comment type="subcellular location">
    <subcellularLocation>
        <location evidence="1">Membrane</location>
        <topology evidence="1">Single-pass membrane protein</topology>
    </subcellularLocation>
</comment>
<dbReference type="InterPro" id="IPR024079">
    <property type="entry name" value="MetalloPept_cat_dom_sf"/>
</dbReference>
<dbReference type="Pfam" id="PF01562">
    <property type="entry name" value="Pep_M12B_propep"/>
    <property type="match status" value="1"/>
</dbReference>
<dbReference type="InterPro" id="IPR034027">
    <property type="entry name" value="Reprolysin_adamalysin"/>
</dbReference>
<evidence type="ECO:0000256" key="2">
    <source>
        <dbReference type="ARBA" id="ARBA00022692"/>
    </source>
</evidence>
<dbReference type="SMART" id="SM00050">
    <property type="entry name" value="DISIN"/>
    <property type="match status" value="1"/>
</dbReference>
<name>A0A8C6GBV3_MUSSI</name>
<dbReference type="GO" id="GO:0004222">
    <property type="term" value="F:metalloendopeptidase activity"/>
    <property type="evidence" value="ECO:0007669"/>
    <property type="project" value="InterPro"/>
</dbReference>
<dbReference type="Pfam" id="PF00200">
    <property type="entry name" value="Disintegrin"/>
    <property type="match status" value="1"/>
</dbReference>
<dbReference type="Ensembl" id="ENSMSIT00000004669.1">
    <property type="protein sequence ID" value="ENSMSIP00000003697.1"/>
    <property type="gene ID" value="ENSMSIG00000003417.1"/>
</dbReference>
<feature type="compositionally biased region" description="Polar residues" evidence="10">
    <location>
        <begin position="747"/>
        <end position="763"/>
    </location>
</feature>
<dbReference type="GO" id="GO:0009897">
    <property type="term" value="C:external side of plasma membrane"/>
    <property type="evidence" value="ECO:0007669"/>
    <property type="project" value="TreeGrafter"/>
</dbReference>
<dbReference type="FunFam" id="4.10.70.10:FF:000001">
    <property type="entry name" value="Disintegrin and metalloproteinase domain-containing protein 22"/>
    <property type="match status" value="1"/>
</dbReference>
<evidence type="ECO:0000256" key="9">
    <source>
        <dbReference type="PROSITE-ProRule" id="PRU00276"/>
    </source>
</evidence>
<dbReference type="InterPro" id="IPR006586">
    <property type="entry name" value="ADAM_Cys-rich"/>
</dbReference>
<evidence type="ECO:0000256" key="4">
    <source>
        <dbReference type="ARBA" id="ARBA00022989"/>
    </source>
</evidence>
<reference evidence="14" key="2">
    <citation type="submission" date="2025-09" db="UniProtKB">
        <authorList>
            <consortium name="Ensembl"/>
        </authorList>
    </citation>
    <scope>IDENTIFICATION</scope>
</reference>
<comment type="caution">
    <text evidence="9">Lacks conserved residue(s) required for the propagation of feature annotation.</text>
</comment>
<dbReference type="Pfam" id="PF08516">
    <property type="entry name" value="ADAM_CR"/>
    <property type="match status" value="1"/>
</dbReference>
<feature type="binding site" evidence="9">
    <location>
        <position position="348"/>
    </location>
    <ligand>
        <name>Zn(2+)</name>
        <dbReference type="ChEBI" id="CHEBI:29105"/>
        <note>catalytic</note>
    </ligand>
</feature>
<dbReference type="Gene3D" id="3.40.390.10">
    <property type="entry name" value="Collagenase (Catalytic Domain)"/>
    <property type="match status" value="1"/>
</dbReference>